<dbReference type="Gene3D" id="3.40.640.10">
    <property type="entry name" value="Type I PLP-dependent aspartate aminotransferase-like (Major domain)"/>
    <property type="match status" value="1"/>
</dbReference>
<keyword evidence="3 4" id="KW-0663">Pyridoxal phosphate</keyword>
<dbReference type="KEGG" id="scr:SCHRY_v1c04330"/>
<dbReference type="eggNOG" id="COG0156">
    <property type="taxonomic scope" value="Bacteria"/>
</dbReference>
<name>R4UAS9_9MOLU</name>
<dbReference type="Pfam" id="PF00155">
    <property type="entry name" value="Aminotran_1_2"/>
    <property type="match status" value="1"/>
</dbReference>
<dbReference type="PROSITE" id="PS00599">
    <property type="entry name" value="AA_TRANSFER_CLASS_2"/>
    <property type="match status" value="1"/>
</dbReference>
<comment type="similarity">
    <text evidence="4">Belongs to the class-II pyridoxal-phosphate-dependent aminotransferase family.</text>
</comment>
<sequence>MNLYSRLQEELNLAKTNKVYNVIKILATAQSDVVKINDQQFLNMCSNNYLGFANDAITVKAVKEGIDLFGVGPGAVRTISGSYSIHEEFEQRLAKFKKVESTIVVQSGFQANTGLIPTITTEEDLIISDELNHASIIDGIRLSKASREVYKHCDMEDLHRILAKNADKVKGNIFIITDAVFSMDGDIAPLPEINRLAKKYHAYTIADDAHGEGVLGNNGEGTIAHFGLEGKIDIEIGTLSKAFGLVGGFICGKASLIEYLKQRSRVFLFSSSLPASFCYAGIKILDELEKSNHRIQALWDNTRYLQNKFIANGYSIGTTKTPITPFMVQEETIATDLTKVLFEHNILVSPIIYPTVPKGKARIRLMISSLHTKEELDRVYQIITSEYQKLKINKEENK</sequence>
<organism evidence="6 7">
    <name type="scientific">Spiroplasma chrysopicola DF-1</name>
    <dbReference type="NCBI Taxonomy" id="1276227"/>
    <lineage>
        <taxon>Bacteria</taxon>
        <taxon>Bacillati</taxon>
        <taxon>Mycoplasmatota</taxon>
        <taxon>Mollicutes</taxon>
        <taxon>Entomoplasmatales</taxon>
        <taxon>Spiroplasmataceae</taxon>
        <taxon>Spiroplasma</taxon>
    </lineage>
</organism>
<dbReference type="RefSeq" id="WP_016338839.1">
    <property type="nucleotide sequence ID" value="NC_021280.1"/>
</dbReference>
<dbReference type="GO" id="GO:0030170">
    <property type="term" value="F:pyridoxal phosphate binding"/>
    <property type="evidence" value="ECO:0007669"/>
    <property type="project" value="InterPro"/>
</dbReference>
<gene>
    <name evidence="6" type="primary">kbl</name>
    <name evidence="6" type="ORF">SCHRY_v1c04330</name>
</gene>
<evidence type="ECO:0000313" key="6">
    <source>
        <dbReference type="EMBL" id="AGM25014.1"/>
    </source>
</evidence>
<dbReference type="InterPro" id="IPR001917">
    <property type="entry name" value="Aminotrans_II_pyridoxalP_BS"/>
</dbReference>
<reference evidence="6 7" key="1">
    <citation type="journal article" date="2013" name="Genome Biol. Evol.">
        <title>Complete genomes of two dipteran-associated spiroplasmas provided insights into the origin, dynamics, and impacts of viral invasion in spiroplasma.</title>
        <authorList>
            <person name="Ku C."/>
            <person name="Lo W.S."/>
            <person name="Chen L.L."/>
            <person name="Kuo C.H."/>
        </authorList>
    </citation>
    <scope>NUCLEOTIDE SEQUENCE [LARGE SCALE GENOMIC DNA]</scope>
    <source>
        <strain evidence="6 7">DF-1</strain>
    </source>
</reference>
<protein>
    <submittedName>
        <fullName evidence="6">Glycine C-acetyltransferase</fullName>
    </submittedName>
</protein>
<dbReference type="InterPro" id="IPR015422">
    <property type="entry name" value="PyrdxlP-dep_Trfase_small"/>
</dbReference>
<evidence type="ECO:0000259" key="5">
    <source>
        <dbReference type="Pfam" id="PF00155"/>
    </source>
</evidence>
<dbReference type="GO" id="GO:0016740">
    <property type="term" value="F:transferase activity"/>
    <property type="evidence" value="ECO:0007669"/>
    <property type="project" value="UniProtKB-KW"/>
</dbReference>
<dbReference type="AlphaFoldDB" id="R4UAS9"/>
<dbReference type="InterPro" id="IPR015421">
    <property type="entry name" value="PyrdxlP-dep_Trfase_major"/>
</dbReference>
<keyword evidence="7" id="KW-1185">Reference proteome</keyword>
<dbReference type="OrthoDB" id="9807157at2"/>
<evidence type="ECO:0000256" key="3">
    <source>
        <dbReference type="ARBA" id="ARBA00022898"/>
    </source>
</evidence>
<accession>R4UAS9</accession>
<dbReference type="PANTHER" id="PTHR13693:SF3">
    <property type="entry name" value="LD36009P"/>
    <property type="match status" value="1"/>
</dbReference>
<comment type="cofactor">
    <cofactor evidence="1 4">
        <name>pyridoxal 5'-phosphate</name>
        <dbReference type="ChEBI" id="CHEBI:597326"/>
    </cofactor>
</comment>
<feature type="domain" description="Aminotransferase class I/classII large" evidence="5">
    <location>
        <begin position="41"/>
        <end position="381"/>
    </location>
</feature>
<evidence type="ECO:0000256" key="4">
    <source>
        <dbReference type="RuleBase" id="RU003693"/>
    </source>
</evidence>
<dbReference type="InterPro" id="IPR050087">
    <property type="entry name" value="AON_synthase_class-II"/>
</dbReference>
<proteinExistence type="inferred from homology"/>
<dbReference type="EMBL" id="CP005077">
    <property type="protein sequence ID" value="AGM25014.1"/>
    <property type="molecule type" value="Genomic_DNA"/>
</dbReference>
<dbReference type="STRING" id="1276227.SCHRY_v1c04330"/>
<dbReference type="InterPro" id="IPR015424">
    <property type="entry name" value="PyrdxlP-dep_Trfase"/>
</dbReference>
<evidence type="ECO:0000313" key="7">
    <source>
        <dbReference type="Proteomes" id="UP000013964"/>
    </source>
</evidence>
<keyword evidence="2 6" id="KW-0808">Transferase</keyword>
<dbReference type="PATRIC" id="fig|1276227.3.peg.432"/>
<dbReference type="InterPro" id="IPR004839">
    <property type="entry name" value="Aminotransferase_I/II_large"/>
</dbReference>
<evidence type="ECO:0000256" key="1">
    <source>
        <dbReference type="ARBA" id="ARBA00001933"/>
    </source>
</evidence>
<dbReference type="Gene3D" id="3.90.1150.10">
    <property type="entry name" value="Aspartate Aminotransferase, domain 1"/>
    <property type="match status" value="1"/>
</dbReference>
<dbReference type="SUPFAM" id="SSF53383">
    <property type="entry name" value="PLP-dependent transferases"/>
    <property type="match status" value="1"/>
</dbReference>
<dbReference type="Proteomes" id="UP000013964">
    <property type="component" value="Chromosome"/>
</dbReference>
<evidence type="ECO:0000256" key="2">
    <source>
        <dbReference type="ARBA" id="ARBA00022679"/>
    </source>
</evidence>
<dbReference type="HOGENOM" id="CLU_015846_11_0_14"/>
<dbReference type="PANTHER" id="PTHR13693">
    <property type="entry name" value="CLASS II AMINOTRANSFERASE/8-AMINO-7-OXONONANOATE SYNTHASE"/>
    <property type="match status" value="1"/>
</dbReference>
<dbReference type="NCBIfam" id="NF005394">
    <property type="entry name" value="PRK06939.1"/>
    <property type="match status" value="1"/>
</dbReference>
<dbReference type="CDD" id="cd06454">
    <property type="entry name" value="KBL_like"/>
    <property type="match status" value="1"/>
</dbReference>